<comment type="caution">
    <text evidence="1">The sequence shown here is derived from an EMBL/GenBank/DDBJ whole genome shotgun (WGS) entry which is preliminary data.</text>
</comment>
<evidence type="ECO:0000313" key="1">
    <source>
        <dbReference type="EMBL" id="PWU96242.1"/>
    </source>
</evidence>
<proteinExistence type="predicted"/>
<sequence>MMVISAYSTASICHAEALRLLVTAIFPSTSIVFSIPKGSQMCAGGAVVEGALFEKLHQKLLRAEPSSDVAEEYCDLKRRPSEDLPVSPHGGCLQARNGPLSTPCSPDVADVWRTLYLKWPPQPVAGRPLWRYDSEESSLRGMPCWTPHAVAYIGGFEAPDLRQVVAPQLFSQVPPFSSDTEVDRTFGGRTFDYRRQKVPKFASRVLDREFLLREKGCAIHEPELLEMALPVTFPSNSSLKENSTETRRVRTFISFAGSEPNLRALQVAVDPMHRRALRPAFGYSIAALKFALPPPLVNATRLLRQWNESWSPTPLSTAFWLSAVGHAVERRLPMDKTAAFILHENACSLAEASKSIAFLTASLVSSSPQECWNNFFLPVERFEAERGVRELMDTINLLPVGQLQ</sequence>
<dbReference type="VEuPathDB" id="TriTrypDB:BCY84_03130"/>
<dbReference type="AlphaFoldDB" id="A0A2V2VLE2"/>
<dbReference type="VEuPathDB" id="TriTrypDB:TcCL_NonESM13391"/>
<dbReference type="VEuPathDB" id="TriTrypDB:TcCLB.503893.50"/>
<name>A0A2V2VLE2_TRYCR</name>
<dbReference type="VEuPathDB" id="TriTrypDB:Tc_MARK_4117"/>
<protein>
    <submittedName>
        <fullName evidence="1">Uncharacterized protein</fullName>
    </submittedName>
</protein>
<gene>
    <name evidence="1" type="ORF">C4B63_19g258</name>
</gene>
<dbReference type="Proteomes" id="UP000246121">
    <property type="component" value="Unassembled WGS sequence"/>
</dbReference>
<dbReference type="VEuPathDB" id="TriTrypDB:C3747_9g278"/>
<dbReference type="VEuPathDB" id="TriTrypDB:TcBrA4_0057090"/>
<dbReference type="VEuPathDB" id="TriTrypDB:C4B63_19g258"/>
<dbReference type="VEuPathDB" id="TriTrypDB:TCDM_07631"/>
<dbReference type="EMBL" id="PRFA01000019">
    <property type="protein sequence ID" value="PWU96242.1"/>
    <property type="molecule type" value="Genomic_DNA"/>
</dbReference>
<organism evidence="1 2">
    <name type="scientific">Trypanosoma cruzi</name>
    <dbReference type="NCBI Taxonomy" id="5693"/>
    <lineage>
        <taxon>Eukaryota</taxon>
        <taxon>Discoba</taxon>
        <taxon>Euglenozoa</taxon>
        <taxon>Kinetoplastea</taxon>
        <taxon>Metakinetoplastina</taxon>
        <taxon>Trypanosomatida</taxon>
        <taxon>Trypanosomatidae</taxon>
        <taxon>Trypanosoma</taxon>
        <taxon>Schizotrypanum</taxon>
    </lineage>
</organism>
<dbReference type="VEuPathDB" id="TriTrypDB:TcG_01677"/>
<dbReference type="VEuPathDB" id="TriTrypDB:TcCLB.503703.20"/>
<evidence type="ECO:0000313" key="2">
    <source>
        <dbReference type="Proteomes" id="UP000246121"/>
    </source>
</evidence>
<reference evidence="1 2" key="1">
    <citation type="journal article" date="2018" name="Microb. Genom.">
        <title>Expanding an expanded genome: long-read sequencing of Trypanosoma cruzi.</title>
        <authorList>
            <person name="Berna L."/>
            <person name="Rodriguez M."/>
            <person name="Chiribao M.L."/>
            <person name="Parodi-Talice A."/>
            <person name="Pita S."/>
            <person name="Rijo G."/>
            <person name="Alvarez-Valin F."/>
            <person name="Robello C."/>
        </authorList>
    </citation>
    <scope>NUCLEOTIDE SEQUENCE [LARGE SCALE GENOMIC DNA]</scope>
    <source>
        <strain evidence="1 2">Dm28c</strain>
    </source>
</reference>
<dbReference type="VEuPathDB" id="TriTrypDB:ECC02_003642"/>
<dbReference type="VEuPathDB" id="TriTrypDB:TCSYLVIO_005458"/>
<accession>A0A2V2VLE2</accession>
<dbReference type="VEuPathDB" id="TriTrypDB:TcYC6_0074390"/>